<reference evidence="1 3" key="1">
    <citation type="submission" date="2019-01" db="EMBL/GenBank/DDBJ databases">
        <title>Draft genome sequences of three monokaryotic isolates of the white-rot basidiomycete fungus Dichomitus squalens.</title>
        <authorList>
            <consortium name="DOE Joint Genome Institute"/>
            <person name="Lopez S.C."/>
            <person name="Andreopoulos B."/>
            <person name="Pangilinan J."/>
            <person name="Lipzen A."/>
            <person name="Riley R."/>
            <person name="Ahrendt S."/>
            <person name="Ng V."/>
            <person name="Barry K."/>
            <person name="Daum C."/>
            <person name="Grigoriev I.V."/>
            <person name="Hilden K.S."/>
            <person name="Makela M.R."/>
            <person name="de Vries R.P."/>
        </authorList>
    </citation>
    <scope>NUCLEOTIDE SEQUENCE [LARGE SCALE GENOMIC DNA]</scope>
    <source>
        <strain evidence="2 3">CBS 464.89</strain>
        <strain evidence="1">OM18370.1</strain>
    </source>
</reference>
<organism evidence="1">
    <name type="scientific">Dichomitus squalens</name>
    <dbReference type="NCBI Taxonomy" id="114155"/>
    <lineage>
        <taxon>Eukaryota</taxon>
        <taxon>Fungi</taxon>
        <taxon>Dikarya</taxon>
        <taxon>Basidiomycota</taxon>
        <taxon>Agaricomycotina</taxon>
        <taxon>Agaricomycetes</taxon>
        <taxon>Polyporales</taxon>
        <taxon>Polyporaceae</taxon>
        <taxon>Dichomitus</taxon>
    </lineage>
</organism>
<dbReference type="Proteomes" id="UP000292957">
    <property type="component" value="Unassembled WGS sequence"/>
</dbReference>
<name>A0A4Q9M6E4_9APHY</name>
<dbReference type="EMBL" id="ML143538">
    <property type="protein sequence ID" value="TBU22515.1"/>
    <property type="molecule type" value="Genomic_DNA"/>
</dbReference>
<gene>
    <name evidence="2" type="ORF">BD310DRAFT_415163</name>
    <name evidence="1" type="ORF">BD311DRAFT_140642</name>
</gene>
<dbReference type="EMBL" id="ML145114">
    <property type="protein sequence ID" value="TBU59434.1"/>
    <property type="molecule type" value="Genomic_DNA"/>
</dbReference>
<accession>A0A4Q9M6E4</accession>
<proteinExistence type="predicted"/>
<dbReference type="Proteomes" id="UP000292082">
    <property type="component" value="Unassembled WGS sequence"/>
</dbReference>
<keyword evidence="3" id="KW-1185">Reference proteome</keyword>
<protein>
    <submittedName>
        <fullName evidence="1">Uncharacterized protein</fullName>
    </submittedName>
</protein>
<evidence type="ECO:0000313" key="3">
    <source>
        <dbReference type="Proteomes" id="UP000292082"/>
    </source>
</evidence>
<dbReference type="AlphaFoldDB" id="A0A4Q9M6E4"/>
<dbReference type="OrthoDB" id="9970435at2759"/>
<sequence length="212" mass="24256">MQGRTYGFGVVRYLSYYLWRSQGASCTLLVIEASLLQDDSSSGPRGPMCAVSSPPTIIFTPALGYGHGQILLTPTEIALRTLHTGPFFDRMLHTLSAARLLKLDHTYHMSIDTLSYLTNVHRRFLPGQEILISEEFWHSYFWFEFGSSWSSTYEHKVQLLIIRTVIAARLEVSRRWQSIFLRLERALRSPATSSDSDRGTPVILLRESLEWL</sequence>
<evidence type="ECO:0000313" key="1">
    <source>
        <dbReference type="EMBL" id="TBU22515.1"/>
    </source>
</evidence>
<evidence type="ECO:0000313" key="2">
    <source>
        <dbReference type="EMBL" id="TBU59434.1"/>
    </source>
</evidence>